<dbReference type="AlphaFoldDB" id="A0A0D0CCI8"/>
<name>A0A0D0CCI8_9AGAR</name>
<feature type="non-terminal residue" evidence="1">
    <location>
        <position position="1"/>
    </location>
</feature>
<evidence type="ECO:0000313" key="2">
    <source>
        <dbReference type="Proteomes" id="UP000053593"/>
    </source>
</evidence>
<evidence type="ECO:0000313" key="1">
    <source>
        <dbReference type="EMBL" id="KIK52613.1"/>
    </source>
</evidence>
<dbReference type="HOGENOM" id="CLU_003921_8_1_1"/>
<dbReference type="Proteomes" id="UP000053593">
    <property type="component" value="Unassembled WGS sequence"/>
</dbReference>
<protein>
    <submittedName>
        <fullName evidence="1">Uncharacterized protein</fullName>
    </submittedName>
</protein>
<organism evidence="1 2">
    <name type="scientific">Collybiopsis luxurians FD-317 M1</name>
    <dbReference type="NCBI Taxonomy" id="944289"/>
    <lineage>
        <taxon>Eukaryota</taxon>
        <taxon>Fungi</taxon>
        <taxon>Dikarya</taxon>
        <taxon>Basidiomycota</taxon>
        <taxon>Agaricomycotina</taxon>
        <taxon>Agaricomycetes</taxon>
        <taxon>Agaricomycetidae</taxon>
        <taxon>Agaricales</taxon>
        <taxon>Marasmiineae</taxon>
        <taxon>Omphalotaceae</taxon>
        <taxon>Collybiopsis</taxon>
        <taxon>Collybiopsis luxurians</taxon>
    </lineage>
</organism>
<reference evidence="1 2" key="1">
    <citation type="submission" date="2014-04" db="EMBL/GenBank/DDBJ databases">
        <title>Evolutionary Origins and Diversification of the Mycorrhizal Mutualists.</title>
        <authorList>
            <consortium name="DOE Joint Genome Institute"/>
            <consortium name="Mycorrhizal Genomics Consortium"/>
            <person name="Kohler A."/>
            <person name="Kuo A."/>
            <person name="Nagy L.G."/>
            <person name="Floudas D."/>
            <person name="Copeland A."/>
            <person name="Barry K.W."/>
            <person name="Cichocki N."/>
            <person name="Veneault-Fourrey C."/>
            <person name="LaButti K."/>
            <person name="Lindquist E.A."/>
            <person name="Lipzen A."/>
            <person name="Lundell T."/>
            <person name="Morin E."/>
            <person name="Murat C."/>
            <person name="Riley R."/>
            <person name="Ohm R."/>
            <person name="Sun H."/>
            <person name="Tunlid A."/>
            <person name="Henrissat B."/>
            <person name="Grigoriev I.V."/>
            <person name="Hibbett D.S."/>
            <person name="Martin F."/>
        </authorList>
    </citation>
    <scope>NUCLEOTIDE SEQUENCE [LARGE SCALE GENOMIC DNA]</scope>
    <source>
        <strain evidence="1 2">FD-317 M1</strain>
    </source>
</reference>
<keyword evidence="2" id="KW-1185">Reference proteome</keyword>
<proteinExistence type="predicted"/>
<accession>A0A0D0CCI8</accession>
<gene>
    <name evidence="1" type="ORF">GYMLUDRAFT_179964</name>
</gene>
<sequence length="87" mass="9575">DLTVKIQMQDSHGGLGSTEGLAQNVPFTFGDITIYLQVHIQNWAPFHHLMGQPFDVLNTSKVKTFANGDSEVTITDPNSEQKCVITT</sequence>
<dbReference type="EMBL" id="KN834840">
    <property type="protein sequence ID" value="KIK52613.1"/>
    <property type="molecule type" value="Genomic_DNA"/>
</dbReference>
<dbReference type="OrthoDB" id="5596707at2759"/>